<dbReference type="AlphaFoldDB" id="A0A4R6TEC5"/>
<dbReference type="EMBL" id="SNYH01000005">
    <property type="protein sequence ID" value="TDQ24040.1"/>
    <property type="molecule type" value="Genomic_DNA"/>
</dbReference>
<evidence type="ECO:0000313" key="3">
    <source>
        <dbReference type="Proteomes" id="UP000295390"/>
    </source>
</evidence>
<protein>
    <submittedName>
        <fullName evidence="2">Peptidase S41-like protein</fullName>
    </submittedName>
</protein>
<dbReference type="PANTHER" id="PTHR32060:SF22">
    <property type="entry name" value="CARBOXYL-TERMINAL-PROCESSING PEPTIDASE 3, CHLOROPLASTIC"/>
    <property type="match status" value="1"/>
</dbReference>
<dbReference type="Proteomes" id="UP000295390">
    <property type="component" value="Unassembled WGS sequence"/>
</dbReference>
<dbReference type="OrthoDB" id="5480566at2"/>
<dbReference type="SUPFAM" id="SSF52096">
    <property type="entry name" value="ClpP/crotonase"/>
    <property type="match status" value="1"/>
</dbReference>
<evidence type="ECO:0000259" key="1">
    <source>
        <dbReference type="SMART" id="SM00245"/>
    </source>
</evidence>
<dbReference type="GO" id="GO:0006508">
    <property type="term" value="P:proteolysis"/>
    <property type="evidence" value="ECO:0007669"/>
    <property type="project" value="InterPro"/>
</dbReference>
<gene>
    <name evidence="2" type="ORF">DFQ07_2582</name>
</gene>
<organism evidence="2 3">
    <name type="scientific">Tenacibaculum caenipelagi</name>
    <dbReference type="NCBI Taxonomy" id="1325435"/>
    <lineage>
        <taxon>Bacteria</taxon>
        <taxon>Pseudomonadati</taxon>
        <taxon>Bacteroidota</taxon>
        <taxon>Flavobacteriia</taxon>
        <taxon>Flavobacteriales</taxon>
        <taxon>Flavobacteriaceae</taxon>
        <taxon>Tenacibaculum</taxon>
    </lineage>
</organism>
<keyword evidence="3" id="KW-1185">Reference proteome</keyword>
<dbReference type="Pfam" id="PF03572">
    <property type="entry name" value="Peptidase_S41"/>
    <property type="match status" value="1"/>
</dbReference>
<dbReference type="SMART" id="SM00245">
    <property type="entry name" value="TSPc"/>
    <property type="match status" value="1"/>
</dbReference>
<dbReference type="GO" id="GO:0008236">
    <property type="term" value="F:serine-type peptidase activity"/>
    <property type="evidence" value="ECO:0007669"/>
    <property type="project" value="InterPro"/>
</dbReference>
<dbReference type="InterPro" id="IPR029045">
    <property type="entry name" value="ClpP/crotonase-like_dom_sf"/>
</dbReference>
<name>A0A4R6TEC5_9FLAO</name>
<evidence type="ECO:0000313" key="2">
    <source>
        <dbReference type="EMBL" id="TDQ24040.1"/>
    </source>
</evidence>
<dbReference type="InterPro" id="IPR005151">
    <property type="entry name" value="Tail-specific_protease"/>
</dbReference>
<dbReference type="PANTHER" id="PTHR32060">
    <property type="entry name" value="TAIL-SPECIFIC PROTEASE"/>
    <property type="match status" value="1"/>
</dbReference>
<dbReference type="GO" id="GO:0004175">
    <property type="term" value="F:endopeptidase activity"/>
    <property type="evidence" value="ECO:0007669"/>
    <property type="project" value="TreeGrafter"/>
</dbReference>
<dbReference type="Gene3D" id="3.90.226.10">
    <property type="entry name" value="2-enoyl-CoA Hydratase, Chain A, domain 1"/>
    <property type="match status" value="1"/>
</dbReference>
<reference evidence="2 3" key="1">
    <citation type="submission" date="2019-03" db="EMBL/GenBank/DDBJ databases">
        <title>Genomic Encyclopedia of Type Strains, Phase III (KMG-III): the genomes of soil and plant-associated and newly described type strains.</title>
        <authorList>
            <person name="Whitman W."/>
        </authorList>
    </citation>
    <scope>NUCLEOTIDE SEQUENCE [LARGE SCALE GENOMIC DNA]</scope>
    <source>
        <strain evidence="2 3">CECT 8283</strain>
    </source>
</reference>
<proteinExistence type="predicted"/>
<comment type="caution">
    <text evidence="2">The sequence shown here is derived from an EMBL/GenBank/DDBJ whole genome shotgun (WGS) entry which is preliminary data.</text>
</comment>
<feature type="domain" description="Tail specific protease" evidence="1">
    <location>
        <begin position="220"/>
        <end position="462"/>
    </location>
</feature>
<accession>A0A4R6TEC5</accession>
<sequence length="491" mass="56378">MISFHQKVKPIVFILLLILICNNLKAQQSGFSPNRTYSQDSLKIWTTDIFDEMSKSHPGFYRYTSKERFDFLIDSTNQTIKNSLTELEYYRKLKPLIAQLGCLHTSISLSKKYQDYLNTSQSMLPLEIFINSNGVVLISNSYVSDSNIPIGSEILSINGKPIHSIINKLLKAIPSDGYNQTEKILLLNHRFSFWYQTIIEATEKFSIKIANNDKTEMYEVKGISKDVFPSLDAIIYGNQKTLEFEIIDNIGVLKIRSFAKTAIKENSQNFKRFIKEVFQKIQTKEIKDLIVDVRYNTGGTDSNAVLLASYFFDKPFKYWNKIEVTEAIAKDVKGLDKLFYKKPKKKGELYQWKKTWVTKEFDFYEEQKPAKNNFKGNLYIITNGMCLSSCSDFAAILSHNKKAIIVGQETGGGYQGNTSGMMPSFIIPSGLRITMPLQKYTSAVDLTKNFGRGTIPDHIVIPNFNDWIEKKDVEMDYILKMIKGKRTKKQL</sequence>